<dbReference type="InterPro" id="IPR036188">
    <property type="entry name" value="FAD/NAD-bd_sf"/>
</dbReference>
<protein>
    <submittedName>
        <fullName evidence="9">Selenide, water dikinase SelD</fullName>
        <ecNumber evidence="9">2.7.9.3</ecNumber>
    </submittedName>
</protein>
<dbReference type="InterPro" id="IPR004536">
    <property type="entry name" value="SPS/SelD"/>
</dbReference>
<dbReference type="Gene3D" id="3.30.1330.10">
    <property type="entry name" value="PurM-like, N-terminal domain"/>
    <property type="match status" value="1"/>
</dbReference>
<keyword evidence="5" id="KW-0711">Selenium</keyword>
<keyword evidence="4" id="KW-0067">ATP-binding</keyword>
<evidence type="ECO:0000313" key="9">
    <source>
        <dbReference type="EMBL" id="QWK89745.1"/>
    </source>
</evidence>
<dbReference type="Gene3D" id="3.90.650.10">
    <property type="entry name" value="PurM-like C-terminal domain"/>
    <property type="match status" value="1"/>
</dbReference>
<name>A0A975P4W4_9RHOB</name>
<dbReference type="AlphaFoldDB" id="A0A975P4W4"/>
<keyword evidence="2" id="KW-0547">Nucleotide-binding</keyword>
<dbReference type="Pfam" id="PF00586">
    <property type="entry name" value="AIRS"/>
    <property type="match status" value="1"/>
</dbReference>
<dbReference type="Gene3D" id="3.50.50.100">
    <property type="match status" value="1"/>
</dbReference>
<dbReference type="InterPro" id="IPR016188">
    <property type="entry name" value="PurM-like_N"/>
</dbReference>
<evidence type="ECO:0000259" key="7">
    <source>
        <dbReference type="Pfam" id="PF02769"/>
    </source>
</evidence>
<accession>A0A975P4W4</accession>
<dbReference type="PANTHER" id="PTHR10256:SF0">
    <property type="entry name" value="INACTIVE SELENIDE, WATER DIKINASE-LIKE PROTEIN-RELATED"/>
    <property type="match status" value="1"/>
</dbReference>
<dbReference type="NCBIfam" id="TIGR00476">
    <property type="entry name" value="selD"/>
    <property type="match status" value="1"/>
</dbReference>
<dbReference type="RefSeq" id="WP_215506066.1">
    <property type="nucleotide sequence ID" value="NZ_CP076361.1"/>
</dbReference>
<evidence type="ECO:0000256" key="4">
    <source>
        <dbReference type="ARBA" id="ARBA00022840"/>
    </source>
</evidence>
<dbReference type="GO" id="GO:0004756">
    <property type="term" value="F:selenide, water dikinase activity"/>
    <property type="evidence" value="ECO:0007669"/>
    <property type="project" value="UniProtKB-EC"/>
</dbReference>
<evidence type="ECO:0000259" key="8">
    <source>
        <dbReference type="Pfam" id="PF07992"/>
    </source>
</evidence>
<dbReference type="PANTHER" id="PTHR10256">
    <property type="entry name" value="SELENIDE, WATER DIKINASE"/>
    <property type="match status" value="1"/>
</dbReference>
<sequence>MQHADRDLPLTRDLVLIGGGHAHALLLRMWGMTPLPGVRLTVINPDPVTPYTGMLPGFIAGHYQRAEMMIDLVPLARFAGARLILDHACGLDRSTRRVHLSSGRPPVAYDVASLDIGITSDLPRLPGFADHAVSAKPLAGYAARWQAFLARGLAAPRVVILGAGIGGVELALATAHRLRSTGARPQLTLLEQAQTALPHIGNGARRALLAELAAADVHLLTGTKAAGLTADGVTLQDGRQIAADFILSVAGARPHDWLAATGLDLQDGYVCVTPTLQSSDPAIFAAGDCAHLTHAPRPKAGVFAVREAPILLHNLRVALAEQGRMRPYQPQRDYLKLVSTGRRNAVADKLGLRLSHPWLWRWKDQIDRAFMAKFTTLPAMPARRLPTPAAAGLAEALGPKPLCGGCGAKVGARDLATALAPLPAPQNPDVLSGPGDDAAVLRHGPGFQVLTTDHLRAFTADPALMARITALHAMGDVWAMGAQPHSALAQITLPRLSPRLQAETLREIMATATKTFRAAGADIVGGHTSIGAELTLGFTVTGRAERILTKGGGTPGDALILTKPLGTGIILAAEMARLAPQDLLLGEAVAAAFASMCQSPAEAAALLTPVAHALTDVTGFGLAGHLLEICTASGTGAILDLAALPLLPGARDLAAQGMASSLAPANRAALHGQLDAPDTPETALLFDPQTAGGFLAALPAAKATSTLAALHAKGITAARIGQLTEGPAHITAR</sequence>
<keyword evidence="10" id="KW-1185">Reference proteome</keyword>
<dbReference type="InterPro" id="IPR010918">
    <property type="entry name" value="PurM-like_C_dom"/>
</dbReference>
<gene>
    <name evidence="9" type="primary">selD</name>
    <name evidence="9" type="ORF">KM031_12980</name>
</gene>
<keyword evidence="1 9" id="KW-0808">Transferase</keyword>
<organism evidence="9 10">
    <name type="scientific">Gemmobacter fulvus</name>
    <dbReference type="NCBI Taxonomy" id="2840474"/>
    <lineage>
        <taxon>Bacteria</taxon>
        <taxon>Pseudomonadati</taxon>
        <taxon>Pseudomonadota</taxon>
        <taxon>Alphaproteobacteria</taxon>
        <taxon>Rhodobacterales</taxon>
        <taxon>Paracoccaceae</taxon>
        <taxon>Gemmobacter</taxon>
    </lineage>
</organism>
<feature type="domain" description="FAD/NAD(P)-binding" evidence="8">
    <location>
        <begin position="13"/>
        <end position="305"/>
    </location>
</feature>
<dbReference type="EMBL" id="CP076361">
    <property type="protein sequence ID" value="QWK89745.1"/>
    <property type="molecule type" value="Genomic_DNA"/>
</dbReference>
<dbReference type="InterPro" id="IPR023753">
    <property type="entry name" value="FAD/NAD-binding_dom"/>
</dbReference>
<dbReference type="KEGG" id="gfu:KM031_12980"/>
<dbReference type="SUPFAM" id="SSF56042">
    <property type="entry name" value="PurM C-terminal domain-like"/>
    <property type="match status" value="1"/>
</dbReference>
<dbReference type="SUPFAM" id="SSF51905">
    <property type="entry name" value="FAD/NAD(P)-binding domain"/>
    <property type="match status" value="2"/>
</dbReference>
<dbReference type="GO" id="GO:0016491">
    <property type="term" value="F:oxidoreductase activity"/>
    <property type="evidence" value="ECO:0007669"/>
    <property type="project" value="InterPro"/>
</dbReference>
<evidence type="ECO:0000256" key="2">
    <source>
        <dbReference type="ARBA" id="ARBA00022741"/>
    </source>
</evidence>
<evidence type="ECO:0000313" key="10">
    <source>
        <dbReference type="Proteomes" id="UP000679352"/>
    </source>
</evidence>
<dbReference type="Proteomes" id="UP000679352">
    <property type="component" value="Chromosome"/>
</dbReference>
<dbReference type="Pfam" id="PF02769">
    <property type="entry name" value="AIRS_C"/>
    <property type="match status" value="1"/>
</dbReference>
<dbReference type="GO" id="GO:0005737">
    <property type="term" value="C:cytoplasm"/>
    <property type="evidence" value="ECO:0007669"/>
    <property type="project" value="TreeGrafter"/>
</dbReference>
<dbReference type="GO" id="GO:0005524">
    <property type="term" value="F:ATP binding"/>
    <property type="evidence" value="ECO:0007669"/>
    <property type="project" value="UniProtKB-KW"/>
</dbReference>
<dbReference type="NCBIfam" id="TIGR03169">
    <property type="entry name" value="Nterm_to_SelD"/>
    <property type="match status" value="1"/>
</dbReference>
<proteinExistence type="predicted"/>
<dbReference type="EC" id="2.7.9.3" evidence="9"/>
<evidence type="ECO:0000256" key="1">
    <source>
        <dbReference type="ARBA" id="ARBA00022679"/>
    </source>
</evidence>
<dbReference type="InterPro" id="IPR017584">
    <property type="entry name" value="Pyridine_nucleo_diS_OxRdtase_N"/>
</dbReference>
<dbReference type="InterPro" id="IPR036676">
    <property type="entry name" value="PurM-like_C_sf"/>
</dbReference>
<dbReference type="PRINTS" id="PR00368">
    <property type="entry name" value="FADPNR"/>
</dbReference>
<dbReference type="Pfam" id="PF07992">
    <property type="entry name" value="Pyr_redox_2"/>
    <property type="match status" value="1"/>
</dbReference>
<evidence type="ECO:0000256" key="5">
    <source>
        <dbReference type="ARBA" id="ARBA00023266"/>
    </source>
</evidence>
<dbReference type="InterPro" id="IPR036921">
    <property type="entry name" value="PurM-like_N_sf"/>
</dbReference>
<dbReference type="GO" id="GO:0016260">
    <property type="term" value="P:selenocysteine biosynthetic process"/>
    <property type="evidence" value="ECO:0007669"/>
    <property type="project" value="TreeGrafter"/>
</dbReference>
<feature type="domain" description="PurM-like C-terminal" evidence="7">
    <location>
        <begin position="555"/>
        <end position="727"/>
    </location>
</feature>
<reference evidence="9" key="1">
    <citation type="submission" date="2021-06" db="EMBL/GenBank/DDBJ databases">
        <title>Direct submission.</title>
        <authorList>
            <person name="Lee C.-S."/>
            <person name="Jin L."/>
        </authorList>
    </citation>
    <scope>NUCLEOTIDE SEQUENCE</scope>
    <source>
        <strain evidence="9">Con5</strain>
    </source>
</reference>
<evidence type="ECO:0000256" key="3">
    <source>
        <dbReference type="ARBA" id="ARBA00022777"/>
    </source>
</evidence>
<evidence type="ECO:0000259" key="6">
    <source>
        <dbReference type="Pfam" id="PF00586"/>
    </source>
</evidence>
<keyword evidence="3" id="KW-0418">Kinase</keyword>
<dbReference type="CDD" id="cd02195">
    <property type="entry name" value="SelD"/>
    <property type="match status" value="1"/>
</dbReference>
<feature type="domain" description="PurM-like N-terminal" evidence="6">
    <location>
        <begin position="435"/>
        <end position="543"/>
    </location>
</feature>
<dbReference type="SUPFAM" id="SSF55326">
    <property type="entry name" value="PurM N-terminal domain-like"/>
    <property type="match status" value="1"/>
</dbReference>